<dbReference type="PROSITE" id="PS50043">
    <property type="entry name" value="HTH_LUXR_2"/>
    <property type="match status" value="1"/>
</dbReference>
<dbReference type="Proteomes" id="UP001589748">
    <property type="component" value="Unassembled WGS sequence"/>
</dbReference>
<dbReference type="SUPFAM" id="SSF48452">
    <property type="entry name" value="TPR-like"/>
    <property type="match status" value="2"/>
</dbReference>
<keyword evidence="1" id="KW-0547">Nucleotide-binding</keyword>
<evidence type="ECO:0000313" key="5">
    <source>
        <dbReference type="Proteomes" id="UP001589748"/>
    </source>
</evidence>
<gene>
    <name evidence="4" type="ORF">ACFFVI_05200</name>
</gene>
<dbReference type="Pfam" id="PF13191">
    <property type="entry name" value="AAA_16"/>
    <property type="match status" value="1"/>
</dbReference>
<evidence type="ECO:0000313" key="4">
    <source>
        <dbReference type="EMBL" id="MFB9376356.1"/>
    </source>
</evidence>
<dbReference type="InterPro" id="IPR027417">
    <property type="entry name" value="P-loop_NTPase"/>
</dbReference>
<dbReference type="CDD" id="cd06170">
    <property type="entry name" value="LuxR_C_like"/>
    <property type="match status" value="1"/>
</dbReference>
<comment type="caution">
    <text evidence="4">The sequence shown here is derived from an EMBL/GenBank/DDBJ whole genome shotgun (WGS) entry which is preliminary data.</text>
</comment>
<dbReference type="PROSITE" id="PS00622">
    <property type="entry name" value="HTH_LUXR_1"/>
    <property type="match status" value="1"/>
</dbReference>
<dbReference type="RefSeq" id="WP_380138474.1">
    <property type="nucleotide sequence ID" value="NZ_JBHLUI010000009.1"/>
</dbReference>
<keyword evidence="2" id="KW-0067">ATP-binding</keyword>
<keyword evidence="5" id="KW-1185">Reference proteome</keyword>
<protein>
    <submittedName>
        <fullName evidence="4">LuxR C-terminal-related transcriptional regulator</fullName>
    </submittedName>
</protein>
<accession>A0ABV5LQJ2</accession>
<evidence type="ECO:0000256" key="2">
    <source>
        <dbReference type="ARBA" id="ARBA00022840"/>
    </source>
</evidence>
<organism evidence="4 5">
    <name type="scientific">Kineococcus gynurae</name>
    <dbReference type="NCBI Taxonomy" id="452979"/>
    <lineage>
        <taxon>Bacteria</taxon>
        <taxon>Bacillati</taxon>
        <taxon>Actinomycetota</taxon>
        <taxon>Actinomycetes</taxon>
        <taxon>Kineosporiales</taxon>
        <taxon>Kineosporiaceae</taxon>
        <taxon>Kineococcus</taxon>
    </lineage>
</organism>
<sequence length="925" mass="97168">MLLGRGDVTARTHRLLDLATGGTSGSLVLLGDAGIGKSSLLDDAAAEGARRGFRVLAVGGVEAESDVPWAALADVVRPLLPLLGRLPAPQAEALRAALALGPGPSAGRGDRFGVLAGTLGVIAAAAETAPLLLLVDDAQWVDGFSLDALAFATRRLDVEGVVTLWAVRTDEVPLALRDAATVVVGGLPADAARELLHRAGADPTPPAVDRLLEGTDGNPLALLEIARTQTARELEEWADTEEPVPVGELVARAFGRQLTALPPATRAALRLLAVLDPAPPDLLRASLEEAGLAEDALDPAEEAGLVLTRGPHLRFRHPLLRAAVHARATSAQRRAAHGVVARALRGPVPLGPEQDPHRLDRVAGHLAAAGHGRDPELAAVLRGAARAALHRAAHASASRLLERAAEFAPPGDEEARDLLAAADAAQVAGAPERAARLSRQALRRSTDEGLAVAGLYHQCRVEMWRGQARTGRDTLADLGTRVAREDPLLGAKMLANAGLSSGNLGELARAVDLTAAAEEHLRAADRDDVQVLAVRALVLVAAGRPEEAAARLRTAQPGLAGADPVEVDHVHLVAALAHLGLEEFGTARALLDPSIGAARAEGAAGLLPFRLSRSAQLALWTGDWDRALAEASEAVRLAEDTGWLTELPHSWATLARVHALRGEATETRHFAGLALGDPAGLLTVRALAGSALGVLALAEHDDETALAVLGEVARGARAGGFGETPLLPWAGDLLEAQVRAGRHDEARDTVELLRTEAGASRRPLAAALAARGRALLATDDPVLAEAEFVRANEWHAQSPVPFEAARTRLDHGEFLRRRGRRAEARPPLQSALATFEQLGARAWAERARQELRATGIRLARTERAAAALTTQELQVAMVVAGGASNAEVATRMFLSVKTVEYHLGNVFRKLGVNRRTQLARVLADR</sequence>
<dbReference type="PRINTS" id="PR00038">
    <property type="entry name" value="HTHLUXR"/>
</dbReference>
<dbReference type="SMART" id="SM00421">
    <property type="entry name" value="HTH_LUXR"/>
    <property type="match status" value="1"/>
</dbReference>
<name>A0ABV5LQJ2_9ACTN</name>
<dbReference type="InterPro" id="IPR041664">
    <property type="entry name" value="AAA_16"/>
</dbReference>
<dbReference type="SUPFAM" id="SSF52540">
    <property type="entry name" value="P-loop containing nucleoside triphosphate hydrolases"/>
    <property type="match status" value="1"/>
</dbReference>
<evidence type="ECO:0000259" key="3">
    <source>
        <dbReference type="PROSITE" id="PS50043"/>
    </source>
</evidence>
<feature type="domain" description="HTH luxR-type" evidence="3">
    <location>
        <begin position="861"/>
        <end position="925"/>
    </location>
</feature>
<dbReference type="Pfam" id="PF00196">
    <property type="entry name" value="GerE"/>
    <property type="match status" value="1"/>
</dbReference>
<dbReference type="InterPro" id="IPR000792">
    <property type="entry name" value="Tscrpt_reg_LuxR_C"/>
</dbReference>
<reference evidence="4 5" key="1">
    <citation type="submission" date="2024-09" db="EMBL/GenBank/DDBJ databases">
        <authorList>
            <person name="Sun Q."/>
            <person name="Mori K."/>
        </authorList>
    </citation>
    <scope>NUCLEOTIDE SEQUENCE [LARGE SCALE GENOMIC DNA]</scope>
    <source>
        <strain evidence="4 5">TISTR 1856</strain>
    </source>
</reference>
<evidence type="ECO:0000256" key="1">
    <source>
        <dbReference type="ARBA" id="ARBA00022741"/>
    </source>
</evidence>
<dbReference type="PANTHER" id="PTHR16305">
    <property type="entry name" value="TESTICULAR SOLUBLE ADENYLYL CYCLASE"/>
    <property type="match status" value="1"/>
</dbReference>
<dbReference type="InterPro" id="IPR016032">
    <property type="entry name" value="Sig_transdc_resp-reg_C-effctor"/>
</dbReference>
<dbReference type="SUPFAM" id="SSF46894">
    <property type="entry name" value="C-terminal effector domain of the bipartite response regulators"/>
    <property type="match status" value="1"/>
</dbReference>
<dbReference type="EMBL" id="JBHMDM010000003">
    <property type="protein sequence ID" value="MFB9376356.1"/>
    <property type="molecule type" value="Genomic_DNA"/>
</dbReference>
<dbReference type="PANTHER" id="PTHR16305:SF35">
    <property type="entry name" value="TRANSCRIPTIONAL ACTIVATOR DOMAIN"/>
    <property type="match status" value="1"/>
</dbReference>
<dbReference type="Gene3D" id="1.25.40.10">
    <property type="entry name" value="Tetratricopeptide repeat domain"/>
    <property type="match status" value="1"/>
</dbReference>
<dbReference type="Gene3D" id="1.10.10.10">
    <property type="entry name" value="Winged helix-like DNA-binding domain superfamily/Winged helix DNA-binding domain"/>
    <property type="match status" value="1"/>
</dbReference>
<dbReference type="InterPro" id="IPR036388">
    <property type="entry name" value="WH-like_DNA-bd_sf"/>
</dbReference>
<dbReference type="InterPro" id="IPR011990">
    <property type="entry name" value="TPR-like_helical_dom_sf"/>
</dbReference>
<proteinExistence type="predicted"/>